<evidence type="ECO:0000256" key="1">
    <source>
        <dbReference type="ARBA" id="ARBA00023015"/>
    </source>
</evidence>
<reference evidence="7 8" key="1">
    <citation type="submission" date="2018-09" db="EMBL/GenBank/DDBJ databases">
        <title>Micromonospora sp. nov. MS1-9, isolated from a root of Musa sp.</title>
        <authorList>
            <person name="Kuncharoen N."/>
            <person name="Kudo T."/>
            <person name="Ohkuma M."/>
            <person name="Yuki M."/>
            <person name="Tanasupawat S."/>
        </authorList>
    </citation>
    <scope>NUCLEOTIDE SEQUENCE [LARGE SCALE GENOMIC DNA]</scope>
    <source>
        <strain evidence="7 8">MS1-9</strain>
    </source>
</reference>
<dbReference type="GO" id="GO:0003700">
    <property type="term" value="F:DNA-binding transcription factor activity"/>
    <property type="evidence" value="ECO:0007669"/>
    <property type="project" value="TreeGrafter"/>
</dbReference>
<feature type="domain" description="HTH tetR-type" evidence="6">
    <location>
        <begin position="38"/>
        <end position="97"/>
    </location>
</feature>
<keyword evidence="1" id="KW-0805">Transcription regulation</keyword>
<dbReference type="Pfam" id="PF21597">
    <property type="entry name" value="TetR_C_43"/>
    <property type="match status" value="1"/>
</dbReference>
<dbReference type="InterPro" id="IPR023772">
    <property type="entry name" value="DNA-bd_HTH_TetR-type_CS"/>
</dbReference>
<dbReference type="PANTHER" id="PTHR30055">
    <property type="entry name" value="HTH-TYPE TRANSCRIPTIONAL REGULATOR RUTR"/>
    <property type="match status" value="1"/>
</dbReference>
<dbReference type="Pfam" id="PF00440">
    <property type="entry name" value="TetR_N"/>
    <property type="match status" value="1"/>
</dbReference>
<dbReference type="SUPFAM" id="SSF46689">
    <property type="entry name" value="Homeodomain-like"/>
    <property type="match status" value="1"/>
</dbReference>
<protein>
    <submittedName>
        <fullName evidence="7">TetR/AcrR family transcriptional regulator</fullName>
    </submittedName>
</protein>
<dbReference type="EMBL" id="RAZT01000012">
    <property type="protein sequence ID" value="RKN29263.1"/>
    <property type="molecule type" value="Genomic_DNA"/>
</dbReference>
<dbReference type="Gene3D" id="1.10.357.10">
    <property type="entry name" value="Tetracycline Repressor, domain 2"/>
    <property type="match status" value="1"/>
</dbReference>
<organism evidence="7 8">
    <name type="scientific">Micromonospora musae</name>
    <dbReference type="NCBI Taxonomy" id="1894970"/>
    <lineage>
        <taxon>Bacteria</taxon>
        <taxon>Bacillati</taxon>
        <taxon>Actinomycetota</taxon>
        <taxon>Actinomycetes</taxon>
        <taxon>Micromonosporales</taxon>
        <taxon>Micromonosporaceae</taxon>
        <taxon>Micromonospora</taxon>
    </lineage>
</organism>
<feature type="DNA-binding region" description="H-T-H motif" evidence="4">
    <location>
        <begin position="60"/>
        <end position="79"/>
    </location>
</feature>
<dbReference type="InterPro" id="IPR049445">
    <property type="entry name" value="TetR_SbtR-like_C"/>
</dbReference>
<dbReference type="PANTHER" id="PTHR30055:SF234">
    <property type="entry name" value="HTH-TYPE TRANSCRIPTIONAL REGULATOR BETI"/>
    <property type="match status" value="1"/>
</dbReference>
<evidence type="ECO:0000256" key="3">
    <source>
        <dbReference type="ARBA" id="ARBA00023163"/>
    </source>
</evidence>
<dbReference type="GO" id="GO:0000976">
    <property type="term" value="F:transcription cis-regulatory region binding"/>
    <property type="evidence" value="ECO:0007669"/>
    <property type="project" value="TreeGrafter"/>
</dbReference>
<keyword evidence="2 4" id="KW-0238">DNA-binding</keyword>
<name>A0A3A9XXY5_9ACTN</name>
<feature type="compositionally biased region" description="Basic and acidic residues" evidence="5">
    <location>
        <begin position="1"/>
        <end position="14"/>
    </location>
</feature>
<dbReference type="Proteomes" id="UP000275865">
    <property type="component" value="Unassembled WGS sequence"/>
</dbReference>
<evidence type="ECO:0000256" key="2">
    <source>
        <dbReference type="ARBA" id="ARBA00023125"/>
    </source>
</evidence>
<evidence type="ECO:0000256" key="4">
    <source>
        <dbReference type="PROSITE-ProRule" id="PRU00335"/>
    </source>
</evidence>
<dbReference type="AlphaFoldDB" id="A0A3A9XXY5"/>
<feature type="region of interest" description="Disordered" evidence="5">
    <location>
        <begin position="1"/>
        <end position="30"/>
    </location>
</feature>
<accession>A0A3A9XXY5</accession>
<dbReference type="InterPro" id="IPR050109">
    <property type="entry name" value="HTH-type_TetR-like_transc_reg"/>
</dbReference>
<dbReference type="PROSITE" id="PS01081">
    <property type="entry name" value="HTH_TETR_1"/>
    <property type="match status" value="1"/>
</dbReference>
<dbReference type="PROSITE" id="PS50977">
    <property type="entry name" value="HTH_TETR_2"/>
    <property type="match status" value="1"/>
</dbReference>
<dbReference type="InterPro" id="IPR009057">
    <property type="entry name" value="Homeodomain-like_sf"/>
</dbReference>
<proteinExistence type="predicted"/>
<dbReference type="SUPFAM" id="SSF48498">
    <property type="entry name" value="Tetracyclin repressor-like, C-terminal domain"/>
    <property type="match status" value="1"/>
</dbReference>
<evidence type="ECO:0000259" key="6">
    <source>
        <dbReference type="PROSITE" id="PS50977"/>
    </source>
</evidence>
<keyword evidence="3" id="KW-0804">Transcription</keyword>
<dbReference type="InterPro" id="IPR036271">
    <property type="entry name" value="Tet_transcr_reg_TetR-rel_C_sf"/>
</dbReference>
<comment type="caution">
    <text evidence="7">The sequence shown here is derived from an EMBL/GenBank/DDBJ whole genome shotgun (WGS) entry which is preliminary data.</text>
</comment>
<evidence type="ECO:0000313" key="7">
    <source>
        <dbReference type="EMBL" id="RKN29263.1"/>
    </source>
</evidence>
<evidence type="ECO:0000313" key="8">
    <source>
        <dbReference type="Proteomes" id="UP000275865"/>
    </source>
</evidence>
<gene>
    <name evidence="7" type="ORF">D7044_24055</name>
</gene>
<dbReference type="PRINTS" id="PR00455">
    <property type="entry name" value="HTHTETR"/>
</dbReference>
<dbReference type="InterPro" id="IPR001647">
    <property type="entry name" value="HTH_TetR"/>
</dbReference>
<evidence type="ECO:0000256" key="5">
    <source>
        <dbReference type="SAM" id="MobiDB-lite"/>
    </source>
</evidence>
<sequence length="232" mass="25023">MPDRDPARHRRMDEQQNQSRPSTAPPLDGVAGVRADARHNRRQLIAATREAIASRGLDVSALDIAKAAGVGVGTLYRRFGTKEALLDAVVLGLYDELCDTAQVCMERPDPWDGLAEFMMELAGAHRDSRGLAEVTAECEGPPSPELAQRTAALQDAVILLTERARAAGYLREDVTWQDVLICSRASLDTDHCLGVDAGPDGWRRVVTILLDGMRAPGRTPLEGPGPQVHSAG</sequence>